<dbReference type="EMBL" id="CP039126">
    <property type="protein sequence ID" value="QMW76404.1"/>
    <property type="molecule type" value="Genomic_DNA"/>
</dbReference>
<dbReference type="InterPro" id="IPR052509">
    <property type="entry name" value="Metal_resp_DNA-bind_regulator"/>
</dbReference>
<gene>
    <name evidence="3" type="ORF">E5259_01650</name>
    <name evidence="2" type="ORF">PMF13cell1_01183</name>
</gene>
<proteinExistence type="predicted"/>
<organism evidence="2 4">
    <name type="scientific">Blautia producta</name>
    <dbReference type="NCBI Taxonomy" id="33035"/>
    <lineage>
        <taxon>Bacteria</taxon>
        <taxon>Bacillati</taxon>
        <taxon>Bacillota</taxon>
        <taxon>Clostridia</taxon>
        <taxon>Lachnospirales</taxon>
        <taxon>Lachnospiraceae</taxon>
        <taxon>Blautia</taxon>
    </lineage>
</organism>
<feature type="domain" description="Transcription regulator PadR N-terminal" evidence="1">
    <location>
        <begin position="15"/>
        <end position="86"/>
    </location>
</feature>
<dbReference type="Pfam" id="PF03551">
    <property type="entry name" value="PadR"/>
    <property type="match status" value="1"/>
</dbReference>
<dbReference type="InterPro" id="IPR036390">
    <property type="entry name" value="WH_DNA-bd_sf"/>
</dbReference>
<evidence type="ECO:0000259" key="1">
    <source>
        <dbReference type="Pfam" id="PF03551"/>
    </source>
</evidence>
<dbReference type="GeneID" id="75052932"/>
<reference evidence="2 4" key="1">
    <citation type="submission" date="2019-01" db="EMBL/GenBank/DDBJ databases">
        <title>PMF-metabolizing Aryl O-demethylase.</title>
        <authorList>
            <person name="Kim M."/>
        </authorList>
    </citation>
    <scope>NUCLEOTIDE SEQUENCE [LARGE SCALE GENOMIC DNA]</scope>
    <source>
        <strain evidence="2 4">PMF1</strain>
    </source>
</reference>
<name>A0A4P6LUD2_9FIRM</name>
<dbReference type="KEGG" id="bpro:PMF13cell1_01183"/>
<dbReference type="Proteomes" id="UP000515789">
    <property type="component" value="Chromosome"/>
</dbReference>
<reference evidence="3 5" key="2">
    <citation type="submission" date="2019-04" db="EMBL/GenBank/DDBJ databases">
        <authorList>
            <person name="Schori C."/>
            <person name="Ahrens C."/>
        </authorList>
    </citation>
    <scope>NUCLEOTIDE SEQUENCE [LARGE SCALE GENOMIC DNA]</scope>
    <source>
        <strain evidence="3 5">DSM 2950</strain>
    </source>
</reference>
<dbReference type="AlphaFoldDB" id="A0A4P6LUD2"/>
<dbReference type="Gene3D" id="1.10.10.10">
    <property type="entry name" value="Winged helix-like DNA-binding domain superfamily/Winged helix DNA-binding domain"/>
    <property type="match status" value="1"/>
</dbReference>
<dbReference type="PANTHER" id="PTHR33169">
    <property type="entry name" value="PADR-FAMILY TRANSCRIPTIONAL REGULATOR"/>
    <property type="match status" value="1"/>
</dbReference>
<evidence type="ECO:0000313" key="3">
    <source>
        <dbReference type="EMBL" id="QMW76404.1"/>
    </source>
</evidence>
<evidence type="ECO:0000313" key="5">
    <source>
        <dbReference type="Proteomes" id="UP000515789"/>
    </source>
</evidence>
<accession>A0A4P6LUD2</accession>
<evidence type="ECO:0000313" key="4">
    <source>
        <dbReference type="Proteomes" id="UP000289794"/>
    </source>
</evidence>
<dbReference type="PANTHER" id="PTHR33169:SF25">
    <property type="entry name" value="DNA-BINDING PROTEIN YIZB-RELATED"/>
    <property type="match status" value="1"/>
</dbReference>
<dbReference type="InterPro" id="IPR005149">
    <property type="entry name" value="Tscrpt_reg_PadR_N"/>
</dbReference>
<dbReference type="InterPro" id="IPR036388">
    <property type="entry name" value="WH-like_DNA-bd_sf"/>
</dbReference>
<sequence>MISTQMLKGTLEGCVLAVIGQKETYGYEISEQLGKYGFGKVAEGTIYPLLLRLEKNGFIKAVFRDSERGPRRKYYSITEKGKEEYTRFVESYLELSGAVSRLLEDMKGDIRDEQTDETVNEGK</sequence>
<dbReference type="SUPFAM" id="SSF46785">
    <property type="entry name" value="Winged helix' DNA-binding domain"/>
    <property type="match status" value="1"/>
</dbReference>
<dbReference type="Proteomes" id="UP000289794">
    <property type="component" value="Chromosome"/>
</dbReference>
<dbReference type="RefSeq" id="WP_018595518.1">
    <property type="nucleotide sequence ID" value="NZ_AP031416.1"/>
</dbReference>
<dbReference type="EMBL" id="CP035945">
    <property type="protein sequence ID" value="QBE95659.1"/>
    <property type="molecule type" value="Genomic_DNA"/>
</dbReference>
<evidence type="ECO:0000313" key="2">
    <source>
        <dbReference type="EMBL" id="QBE95659.1"/>
    </source>
</evidence>
<protein>
    <submittedName>
        <fullName evidence="3">PadR family transcriptional regulator</fullName>
    </submittedName>
</protein>